<sequence length="284" mass="30721">MKSKFYSVIAASLMLISGVSAAQDQFADVEISVTSLSGSAYMLQGAGGNIGVSAGEDGVLIIDDQFAPLAPKISAALGELATDAPSYVINTHYHGDHTGSNGFFHEHKGATIFAHENVRVRLASDDNVSPSALPVVTYEQGIKIHFNNETLHVFHLPSGHTDGDSVVWFENANVLHSGDLFFNERFPYIDLGAGGSVEGYIKSVETLLTKIDADTQIIPGHGPLATKADYESFLAMIKATKAFVDAQKAAGMSVDDVVKQGLPEKWAQWSWNFITEERWIKTLY</sequence>
<feature type="domain" description="Metallo-beta-lactamase" evidence="3">
    <location>
        <begin position="47"/>
        <end position="221"/>
    </location>
</feature>
<feature type="signal peptide" evidence="2">
    <location>
        <begin position="1"/>
        <end position="22"/>
    </location>
</feature>
<dbReference type="Pfam" id="PF00753">
    <property type="entry name" value="Lactamase_B"/>
    <property type="match status" value="1"/>
</dbReference>
<dbReference type="Gene3D" id="3.60.15.10">
    <property type="entry name" value="Ribonuclease Z/Hydroxyacylglutathione hydrolase-like"/>
    <property type="match status" value="1"/>
</dbReference>
<evidence type="ECO:0000256" key="2">
    <source>
        <dbReference type="SAM" id="SignalP"/>
    </source>
</evidence>
<evidence type="ECO:0000313" key="5">
    <source>
        <dbReference type="Proteomes" id="UP001218788"/>
    </source>
</evidence>
<evidence type="ECO:0000313" key="4">
    <source>
        <dbReference type="EMBL" id="MDC8832267.1"/>
    </source>
</evidence>
<dbReference type="EMBL" id="JAQQXP010000002">
    <property type="protein sequence ID" value="MDC8832267.1"/>
    <property type="molecule type" value="Genomic_DNA"/>
</dbReference>
<organism evidence="4 5">
    <name type="scientific">Alteromonas gilva</name>
    <dbReference type="NCBI Taxonomy" id="2987522"/>
    <lineage>
        <taxon>Bacteria</taxon>
        <taxon>Pseudomonadati</taxon>
        <taxon>Pseudomonadota</taxon>
        <taxon>Gammaproteobacteria</taxon>
        <taxon>Alteromonadales</taxon>
        <taxon>Alteromonadaceae</taxon>
        <taxon>Alteromonas/Salinimonas group</taxon>
        <taxon>Alteromonas</taxon>
    </lineage>
</organism>
<reference evidence="4 5" key="1">
    <citation type="submission" date="2022-10" db="EMBL/GenBank/DDBJ databases">
        <title>Alteromonas sp. chi3 Genome sequencing.</title>
        <authorList>
            <person name="Park S."/>
        </authorList>
    </citation>
    <scope>NUCLEOTIDE SEQUENCE [LARGE SCALE GENOMIC DNA]</scope>
    <source>
        <strain evidence="5">chi3</strain>
    </source>
</reference>
<dbReference type="InterPro" id="IPR036866">
    <property type="entry name" value="RibonucZ/Hydroxyglut_hydro"/>
</dbReference>
<evidence type="ECO:0000256" key="1">
    <source>
        <dbReference type="ARBA" id="ARBA00005250"/>
    </source>
</evidence>
<comment type="caution">
    <text evidence="4">The sequence shown here is derived from an EMBL/GenBank/DDBJ whole genome shotgun (WGS) entry which is preliminary data.</text>
</comment>
<evidence type="ECO:0000259" key="3">
    <source>
        <dbReference type="SMART" id="SM00849"/>
    </source>
</evidence>
<keyword evidence="5" id="KW-1185">Reference proteome</keyword>
<dbReference type="Proteomes" id="UP001218788">
    <property type="component" value="Unassembled WGS sequence"/>
</dbReference>
<dbReference type="PANTHER" id="PTHR42951">
    <property type="entry name" value="METALLO-BETA-LACTAMASE DOMAIN-CONTAINING"/>
    <property type="match status" value="1"/>
</dbReference>
<comment type="similarity">
    <text evidence="1">Belongs to the metallo-beta-lactamase superfamily. Class-B beta-lactamase family.</text>
</comment>
<name>A0ABT5L8K9_9ALTE</name>
<dbReference type="CDD" id="cd16282">
    <property type="entry name" value="metallo-hydrolase-like_MBL-fold"/>
    <property type="match status" value="1"/>
</dbReference>
<dbReference type="SUPFAM" id="SSF56281">
    <property type="entry name" value="Metallo-hydrolase/oxidoreductase"/>
    <property type="match status" value="1"/>
</dbReference>
<protein>
    <submittedName>
        <fullName evidence="4">MBL fold metallo-hydrolase</fullName>
    </submittedName>
</protein>
<dbReference type="SMART" id="SM00849">
    <property type="entry name" value="Lactamase_B"/>
    <property type="match status" value="1"/>
</dbReference>
<dbReference type="InterPro" id="IPR050855">
    <property type="entry name" value="NDM-1-like"/>
</dbReference>
<proteinExistence type="inferred from homology"/>
<feature type="chain" id="PRO_5045053864" evidence="2">
    <location>
        <begin position="23"/>
        <end position="284"/>
    </location>
</feature>
<gene>
    <name evidence="4" type="ORF">OIK42_16040</name>
</gene>
<accession>A0ABT5L8K9</accession>
<dbReference type="InterPro" id="IPR001279">
    <property type="entry name" value="Metallo-B-lactamas"/>
</dbReference>
<dbReference type="RefSeq" id="WP_273642069.1">
    <property type="nucleotide sequence ID" value="NZ_JAQQXP010000002.1"/>
</dbReference>
<dbReference type="PANTHER" id="PTHR42951:SF4">
    <property type="entry name" value="ACYL-COENZYME A THIOESTERASE MBLAC2"/>
    <property type="match status" value="1"/>
</dbReference>
<keyword evidence="2" id="KW-0732">Signal</keyword>